<evidence type="ECO:0000313" key="3">
    <source>
        <dbReference type="EMBL" id="GAA1144576.1"/>
    </source>
</evidence>
<evidence type="ECO:0000313" key="4">
    <source>
        <dbReference type="Proteomes" id="UP001499979"/>
    </source>
</evidence>
<dbReference type="EMBL" id="BAAAJE010000011">
    <property type="protein sequence ID" value="GAA1144576.1"/>
    <property type="molecule type" value="Genomic_DNA"/>
</dbReference>
<keyword evidence="2" id="KW-0812">Transmembrane</keyword>
<sequence length="511" mass="51899">MSSTPEYLDSHGGSPQPPGPRGGRRTALIAGGAVGLLAVVGVGAWAAWSFFSTGPQPAAALPASTVGYVSIDLDPSGGQKIEALRTLRKFPEFRDQVGLDTDDDVRKWVFEEVQGSTPCGDLDYEEDVEPWLGDRMAVAAVDNGADQPEPVIVLQVSDEGAADRGLAALRDCSGEQLAWNIADGWALLGETQDVADGVAADAADASLADDGDFQHWTDEAGGDGIVTAYLSPEAGRLIADQLDSLSSVGGLPQQYAGDCAAPCLGYSAVGPAAAIPDAADALKDFGGLAATVRFSDGSLELEVAADAGGAEQALGGSDAGDDVLATLPDDTAAALGVGFAEGWLGHLVDADTLQQLADATGLDLPGDAEALAGRSAALAVSGDIDLDSMLDPTGESGLPVGLKVQGDTDRIAAVVDRIGEPLGVDTEGDTVVVGPDADYREQLLANGGLGGTDAFRAAVPDAGDAGAVLFVNFDAGSWFDDVDELEPLAALGASVRVDDSTSHLVLRVTTD</sequence>
<accession>A0ABN1UG79</accession>
<feature type="region of interest" description="Disordered" evidence="1">
    <location>
        <begin position="1"/>
        <end position="24"/>
    </location>
</feature>
<evidence type="ECO:0000256" key="1">
    <source>
        <dbReference type="SAM" id="MobiDB-lite"/>
    </source>
</evidence>
<dbReference type="RefSeq" id="WP_343907862.1">
    <property type="nucleotide sequence ID" value="NZ_BAAAJE010000011.1"/>
</dbReference>
<reference evidence="3 4" key="1">
    <citation type="journal article" date="2019" name="Int. J. Syst. Evol. Microbiol.">
        <title>The Global Catalogue of Microorganisms (GCM) 10K type strain sequencing project: providing services to taxonomists for standard genome sequencing and annotation.</title>
        <authorList>
            <consortium name="The Broad Institute Genomics Platform"/>
            <consortium name="The Broad Institute Genome Sequencing Center for Infectious Disease"/>
            <person name="Wu L."/>
            <person name="Ma J."/>
        </authorList>
    </citation>
    <scope>NUCLEOTIDE SEQUENCE [LARGE SCALE GENOMIC DNA]</scope>
    <source>
        <strain evidence="3 4">JCM 11813</strain>
    </source>
</reference>
<name>A0ABN1UG79_9ACTN</name>
<comment type="caution">
    <text evidence="3">The sequence shown here is derived from an EMBL/GenBank/DDBJ whole genome shotgun (WGS) entry which is preliminary data.</text>
</comment>
<proteinExistence type="predicted"/>
<organism evidence="3 4">
    <name type="scientific">Nocardioides aquiterrae</name>
    <dbReference type="NCBI Taxonomy" id="203799"/>
    <lineage>
        <taxon>Bacteria</taxon>
        <taxon>Bacillati</taxon>
        <taxon>Actinomycetota</taxon>
        <taxon>Actinomycetes</taxon>
        <taxon>Propionibacteriales</taxon>
        <taxon>Nocardioidaceae</taxon>
        <taxon>Nocardioides</taxon>
    </lineage>
</organism>
<keyword evidence="4" id="KW-1185">Reference proteome</keyword>
<protein>
    <recommendedName>
        <fullName evidence="5">DUF3352 domain-containing protein</fullName>
    </recommendedName>
</protein>
<evidence type="ECO:0008006" key="5">
    <source>
        <dbReference type="Google" id="ProtNLM"/>
    </source>
</evidence>
<gene>
    <name evidence="3" type="ORF">GCM10009606_24800</name>
</gene>
<evidence type="ECO:0000256" key="2">
    <source>
        <dbReference type="SAM" id="Phobius"/>
    </source>
</evidence>
<keyword evidence="2" id="KW-0472">Membrane</keyword>
<keyword evidence="2" id="KW-1133">Transmembrane helix</keyword>
<dbReference type="InterPro" id="IPR021787">
    <property type="entry name" value="DUF3352"/>
</dbReference>
<dbReference type="Proteomes" id="UP001499979">
    <property type="component" value="Unassembled WGS sequence"/>
</dbReference>
<dbReference type="Pfam" id="PF11832">
    <property type="entry name" value="DUF3352"/>
    <property type="match status" value="1"/>
</dbReference>
<feature type="transmembrane region" description="Helical" evidence="2">
    <location>
        <begin position="27"/>
        <end position="48"/>
    </location>
</feature>